<evidence type="ECO:0000256" key="3">
    <source>
        <dbReference type="ARBA" id="ARBA00022605"/>
    </source>
</evidence>
<dbReference type="EMBL" id="SNYM01000017">
    <property type="protein sequence ID" value="TDQ45810.1"/>
    <property type="molecule type" value="Genomic_DNA"/>
</dbReference>
<dbReference type="AlphaFoldDB" id="A0A4R6UG73"/>
<organism evidence="9 10">
    <name type="scientific">Permianibacter aggregans</name>
    <dbReference type="NCBI Taxonomy" id="1510150"/>
    <lineage>
        <taxon>Bacteria</taxon>
        <taxon>Pseudomonadati</taxon>
        <taxon>Pseudomonadota</taxon>
        <taxon>Gammaproteobacteria</taxon>
        <taxon>Pseudomonadales</taxon>
        <taxon>Pseudomonadaceae</taxon>
        <taxon>Permianibacter</taxon>
    </lineage>
</organism>
<dbReference type="InterPro" id="IPR036968">
    <property type="entry name" value="Enolpyruvate_Tfrase_sf"/>
</dbReference>
<dbReference type="InterPro" id="IPR001986">
    <property type="entry name" value="Enolpyruvate_Tfrase_dom"/>
</dbReference>
<comment type="pathway">
    <text evidence="1 7">Metabolic intermediate biosynthesis; chorismate biosynthesis; chorismate from D-erythrose 4-phosphate and phosphoenolpyruvate: step 6/7.</text>
</comment>
<feature type="binding site" evidence="7">
    <location>
        <position position="405"/>
    </location>
    <ligand>
        <name>phosphoenolpyruvate</name>
        <dbReference type="ChEBI" id="CHEBI:58702"/>
    </ligand>
</feature>
<comment type="similarity">
    <text evidence="2 7">Belongs to the EPSP synthase family.</text>
</comment>
<keyword evidence="4 7" id="KW-0808">Transferase</keyword>
<dbReference type="PANTHER" id="PTHR21090:SF5">
    <property type="entry name" value="PENTAFUNCTIONAL AROM POLYPEPTIDE"/>
    <property type="match status" value="1"/>
</dbReference>
<comment type="subunit">
    <text evidence="7">Monomer.</text>
</comment>
<feature type="binding site" evidence="7">
    <location>
        <position position="53"/>
    </location>
    <ligand>
        <name>3-phosphoshikimate</name>
        <dbReference type="ChEBI" id="CHEBI:145989"/>
    </ligand>
</feature>
<evidence type="ECO:0000256" key="5">
    <source>
        <dbReference type="ARBA" id="ARBA00023141"/>
    </source>
</evidence>
<keyword evidence="7" id="KW-0963">Cytoplasm</keyword>
<dbReference type="InterPro" id="IPR013792">
    <property type="entry name" value="RNA3'P_cycl/enolpyr_Trfase_a/b"/>
</dbReference>
<evidence type="ECO:0000256" key="2">
    <source>
        <dbReference type="ARBA" id="ARBA00009948"/>
    </source>
</evidence>
<evidence type="ECO:0000259" key="8">
    <source>
        <dbReference type="Pfam" id="PF00275"/>
    </source>
</evidence>
<dbReference type="GO" id="GO:0005737">
    <property type="term" value="C:cytoplasm"/>
    <property type="evidence" value="ECO:0007669"/>
    <property type="project" value="UniProtKB-SubCell"/>
</dbReference>
<dbReference type="UniPathway" id="UPA00053">
    <property type="reaction ID" value="UER00089"/>
</dbReference>
<feature type="binding site" evidence="7">
    <location>
        <position position="218"/>
    </location>
    <ligand>
        <name>3-phosphoshikimate</name>
        <dbReference type="ChEBI" id="CHEBI:145989"/>
    </ligand>
</feature>
<dbReference type="CDD" id="cd01556">
    <property type="entry name" value="EPSP_synthase"/>
    <property type="match status" value="1"/>
</dbReference>
<feature type="binding site" evidence="7">
    <location>
        <position position="119"/>
    </location>
    <ligand>
        <name>phosphoenolpyruvate</name>
        <dbReference type="ChEBI" id="CHEBI:58702"/>
    </ligand>
</feature>
<evidence type="ECO:0000256" key="7">
    <source>
        <dbReference type="HAMAP-Rule" id="MF_00210"/>
    </source>
</evidence>
<evidence type="ECO:0000256" key="1">
    <source>
        <dbReference type="ARBA" id="ARBA00004811"/>
    </source>
</evidence>
<dbReference type="SUPFAM" id="SSF55205">
    <property type="entry name" value="EPT/RTPC-like"/>
    <property type="match status" value="1"/>
</dbReference>
<dbReference type="PANTHER" id="PTHR21090">
    <property type="entry name" value="AROM/DEHYDROQUINATE SYNTHASE"/>
    <property type="match status" value="1"/>
</dbReference>
<comment type="function">
    <text evidence="7">Catalyzes the transfer of the enolpyruvyl moiety of phosphoenolpyruvate (PEP) to the 5-hydroxyl of shikimate-3-phosphate (S3P) to produce enolpyruvyl shikimate-3-phosphate and inorganic phosphate.</text>
</comment>
<keyword evidence="5 7" id="KW-0057">Aromatic amino acid biosynthesis</keyword>
<comment type="caution">
    <text evidence="9">The sequence shown here is derived from an EMBL/GenBank/DDBJ whole genome shotgun (WGS) entry which is preliminary data.</text>
</comment>
<dbReference type="HAMAP" id="MF_00210">
    <property type="entry name" value="EPSP_synth"/>
    <property type="match status" value="1"/>
</dbReference>
<feature type="binding site" evidence="7">
    <location>
        <position position="192"/>
    </location>
    <ligand>
        <name>3-phosphoshikimate</name>
        <dbReference type="ChEBI" id="CHEBI:145989"/>
    </ligand>
</feature>
<dbReference type="Gene3D" id="3.65.10.10">
    <property type="entry name" value="Enolpyruvate transferase domain"/>
    <property type="match status" value="2"/>
</dbReference>
<dbReference type="Pfam" id="PF00275">
    <property type="entry name" value="EPSP_synthase"/>
    <property type="match status" value="1"/>
</dbReference>
<dbReference type="GO" id="GO:0009073">
    <property type="term" value="P:aromatic amino acid family biosynthetic process"/>
    <property type="evidence" value="ECO:0007669"/>
    <property type="project" value="UniProtKB-KW"/>
</dbReference>
<evidence type="ECO:0000256" key="6">
    <source>
        <dbReference type="ARBA" id="ARBA00044633"/>
    </source>
</evidence>
<feature type="binding site" evidence="7">
    <location>
        <position position="147"/>
    </location>
    <ligand>
        <name>phosphoenolpyruvate</name>
        <dbReference type="ChEBI" id="CHEBI:58702"/>
    </ligand>
</feature>
<keyword evidence="3 7" id="KW-0028">Amino-acid biosynthesis</keyword>
<dbReference type="GO" id="GO:0003866">
    <property type="term" value="F:3-phosphoshikimate 1-carboxyvinyltransferase activity"/>
    <property type="evidence" value="ECO:0007669"/>
    <property type="project" value="UniProtKB-UniRule"/>
</dbReference>
<feature type="binding site" evidence="7">
    <location>
        <position position="192"/>
    </location>
    <ligand>
        <name>phosphoenolpyruvate</name>
        <dbReference type="ChEBI" id="CHEBI:58702"/>
    </ligand>
</feature>
<dbReference type="GO" id="GO:0009423">
    <property type="term" value="P:chorismate biosynthetic process"/>
    <property type="evidence" value="ECO:0007669"/>
    <property type="project" value="UniProtKB-UniRule"/>
</dbReference>
<keyword evidence="10" id="KW-1185">Reference proteome</keyword>
<comment type="caution">
    <text evidence="7">Lacks conserved residue(s) required for the propagation of feature annotation.</text>
</comment>
<feature type="binding site" evidence="7">
    <location>
        <position position="364"/>
    </location>
    <ligand>
        <name>phosphoenolpyruvate</name>
        <dbReference type="ChEBI" id="CHEBI:58702"/>
    </ligand>
</feature>
<gene>
    <name evidence="7" type="primary">aroA</name>
    <name evidence="9" type="ORF">EV696_11743</name>
</gene>
<name>A0A4R6UG73_9GAMM</name>
<feature type="binding site" evidence="7">
    <location>
        <position position="190"/>
    </location>
    <ligand>
        <name>3-phosphoshikimate</name>
        <dbReference type="ChEBI" id="CHEBI:145989"/>
    </ligand>
</feature>
<feature type="active site" description="Proton acceptor" evidence="7">
    <location>
        <position position="333"/>
    </location>
</feature>
<accession>A0A4R6UG73</accession>
<dbReference type="InterPro" id="IPR006264">
    <property type="entry name" value="EPSP_synthase"/>
</dbReference>
<feature type="binding site" evidence="7">
    <location>
        <position position="48"/>
    </location>
    <ligand>
        <name>3-phosphoshikimate</name>
        <dbReference type="ChEBI" id="CHEBI:145989"/>
    </ligand>
</feature>
<dbReference type="OrthoDB" id="9809920at2"/>
<dbReference type="NCBIfam" id="TIGR01356">
    <property type="entry name" value="aroA"/>
    <property type="match status" value="1"/>
</dbReference>
<comment type="subcellular location">
    <subcellularLocation>
        <location evidence="7">Cytoplasm</location>
    </subcellularLocation>
</comment>
<feature type="domain" description="Enolpyruvate transferase" evidence="8">
    <location>
        <begin position="36"/>
        <end position="439"/>
    </location>
</feature>
<protein>
    <recommendedName>
        <fullName evidence="7">3-phosphoshikimate 1-carboxyvinyltransferase</fullName>
        <ecNumber evidence="7">2.5.1.19</ecNumber>
    </recommendedName>
    <alternativeName>
        <fullName evidence="7">5-enolpyruvylshikimate-3-phosphate synthase</fullName>
        <shortName evidence="7">EPSP synthase</shortName>
        <shortName evidence="7">EPSPS</shortName>
    </alternativeName>
</protein>
<feature type="binding site" evidence="7">
    <location>
        <position position="360"/>
    </location>
    <ligand>
        <name>3-phosphoshikimate</name>
        <dbReference type="ChEBI" id="CHEBI:145989"/>
    </ligand>
</feature>
<dbReference type="Proteomes" id="UP000295375">
    <property type="component" value="Unassembled WGS sequence"/>
</dbReference>
<evidence type="ECO:0000256" key="4">
    <source>
        <dbReference type="ARBA" id="ARBA00022679"/>
    </source>
</evidence>
<evidence type="ECO:0000313" key="9">
    <source>
        <dbReference type="EMBL" id="TDQ45810.1"/>
    </source>
</evidence>
<comment type="catalytic activity">
    <reaction evidence="6">
        <text>3-phosphoshikimate + phosphoenolpyruvate = 5-O-(1-carboxyvinyl)-3-phosphoshikimate + phosphate</text>
        <dbReference type="Rhea" id="RHEA:21256"/>
        <dbReference type="ChEBI" id="CHEBI:43474"/>
        <dbReference type="ChEBI" id="CHEBI:57701"/>
        <dbReference type="ChEBI" id="CHEBI:58702"/>
        <dbReference type="ChEBI" id="CHEBI:145989"/>
        <dbReference type="EC" id="2.5.1.19"/>
    </reaction>
    <physiologicalReaction direction="left-to-right" evidence="6">
        <dbReference type="Rhea" id="RHEA:21257"/>
    </physiologicalReaction>
</comment>
<evidence type="ECO:0000313" key="10">
    <source>
        <dbReference type="Proteomes" id="UP000295375"/>
    </source>
</evidence>
<feature type="binding site" evidence="7">
    <location>
        <position position="191"/>
    </location>
    <ligand>
        <name>3-phosphoshikimate</name>
        <dbReference type="ChEBI" id="CHEBI:145989"/>
    </ligand>
</feature>
<feature type="binding site" evidence="7">
    <location>
        <position position="48"/>
    </location>
    <ligand>
        <name>phosphoenolpyruvate</name>
        <dbReference type="ChEBI" id="CHEBI:58702"/>
    </ligand>
</feature>
<dbReference type="EC" id="2.5.1.19" evidence="7"/>
<proteinExistence type="inferred from homology"/>
<reference evidence="9 10" key="1">
    <citation type="submission" date="2019-03" db="EMBL/GenBank/DDBJ databases">
        <title>Genomic Encyclopedia of Type Strains, Phase IV (KMG-IV): sequencing the most valuable type-strain genomes for metagenomic binning, comparative biology and taxonomic classification.</title>
        <authorList>
            <person name="Goeker M."/>
        </authorList>
    </citation>
    <scope>NUCLEOTIDE SEQUENCE [LARGE SCALE GENOMIC DNA]</scope>
    <source>
        <strain evidence="9 10">DSM 103792</strain>
    </source>
</reference>
<dbReference type="PIRSF" id="PIRSF000505">
    <property type="entry name" value="EPSPS"/>
    <property type="match status" value="1"/>
</dbReference>
<feature type="binding site" evidence="7">
    <location>
        <position position="430"/>
    </location>
    <ligand>
        <name>phosphoenolpyruvate</name>
        <dbReference type="ChEBI" id="CHEBI:58702"/>
    </ligand>
</feature>
<feature type="binding site" evidence="7">
    <location>
        <position position="333"/>
    </location>
    <ligand>
        <name>3-phosphoshikimate</name>
        <dbReference type="ChEBI" id="CHEBI:145989"/>
    </ligand>
</feature>
<sequence>MLSTHDSRAGMTLTCRYRVQVFDFPIMSAIKLVPNGPFKAHIRVPGSKYQANRALIIAALAQGQSRVGPVPDNDDIGRVLQGITALGAEVFKEDDEVRVSGVERGAKLQGTEINVNASGTFARFVSAVAALGSKPIIIDGSARMRQRPMADLCAALRALGARVEGQNDALPLTITGPLRGGECALPGHVSSQFLSALLLASPYAQQDTTIRLSSELVSRPFVDMTITLMAKAGVQVDEYDNAFFISAGQRYQAQTFELEADPCSASYFLAAAAVTAGDVTIEGYNLESVQGEAQFPMLLDQMGCLVKRLPNGLRVMSTGKLRAVEMDMGNMPDVVQTAAILAAFAEGTSRFTNIAHLIHKESNRLHDTATELRKMGIDAQATDDALIVTGGQPKGARIATHDDHRQAMSFAVAGLQIPDVVIEDAEVVGKSFPQFWQVLRHAGAVWQEV</sequence>
<dbReference type="GO" id="GO:0008652">
    <property type="term" value="P:amino acid biosynthetic process"/>
    <property type="evidence" value="ECO:0007669"/>
    <property type="project" value="UniProtKB-KW"/>
</dbReference>